<accession>S9TZN4</accession>
<feature type="compositionally biased region" description="Polar residues" evidence="1">
    <location>
        <begin position="63"/>
        <end position="83"/>
    </location>
</feature>
<reference evidence="2" key="2">
    <citation type="submission" date="2013-03" db="EMBL/GenBank/DDBJ databases">
        <authorList>
            <person name="Motta M.C.M."/>
            <person name="Martins A.C.A."/>
            <person name="Preta C.M.C.C."/>
            <person name="Silva R."/>
            <person name="de Souza S.S."/>
            <person name="Klein C.C."/>
            <person name="de Almeida L.G.P."/>
            <person name="Cunha O.L."/>
            <person name="Colabardini A.C."/>
            <person name="Lima B.A."/>
            <person name="Machado C.R."/>
            <person name="Soares C.M.A."/>
            <person name="de Menezes C.B.A."/>
            <person name="Bartolomeu D.C."/>
            <person name="Grisard E.C."/>
            <person name="Fantinatti-Garboggini F."/>
            <person name="Rodrigues-Luiz G.F."/>
            <person name="Wagner G."/>
            <person name="Goldman G.H."/>
            <person name="Fietto J.L.R."/>
            <person name="Ciapina L.P."/>
            <person name="Brocchi M."/>
            <person name="Elias M.C."/>
            <person name="Goldman M.H.S."/>
            <person name="Sagot M.-F."/>
            <person name="Pereira M."/>
            <person name="Stoco P.H."/>
            <person name="Teixeira S.M.R."/>
            <person name="de Mendonca-Neto R.P."/>
            <person name="Maciel T.E.F."/>
            <person name="Mendes T.A.O."/>
            <person name="Urmenyi T.P."/>
            <person name="Teixeira M.M.G."/>
            <person name="de Camargo E.F.P."/>
            <person name="de Sousa W."/>
            <person name="Schenkman S."/>
            <person name="de Vasconcelos A.T.R."/>
        </authorList>
    </citation>
    <scope>NUCLEOTIDE SEQUENCE</scope>
</reference>
<reference evidence="2 4" key="1">
    <citation type="journal article" date="2013" name="PLoS ONE">
        <title>Predicting the Proteins of Angomonas deanei, Strigomonas culicis and Their Respective Endosymbionts Reveals New Aspects of the Trypanosomatidae Family.</title>
        <authorList>
            <person name="Motta M.C."/>
            <person name="Martins A.C."/>
            <person name="de Souza S.S."/>
            <person name="Catta-Preta C.M."/>
            <person name="Silva R."/>
            <person name="Klein C.C."/>
            <person name="de Almeida L.G."/>
            <person name="de Lima Cunha O."/>
            <person name="Ciapina L.P."/>
            <person name="Brocchi M."/>
            <person name="Colabardini A.C."/>
            <person name="de Araujo Lima B."/>
            <person name="Machado C.R."/>
            <person name="de Almeida Soares C.M."/>
            <person name="Probst C.M."/>
            <person name="de Menezes C.B."/>
            <person name="Thompson C.E."/>
            <person name="Bartholomeu D.C."/>
            <person name="Gradia D.F."/>
            <person name="Pavoni D.P."/>
            <person name="Grisard E.C."/>
            <person name="Fantinatti-Garboggini F."/>
            <person name="Marchini F.K."/>
            <person name="Rodrigues-Luiz G.F."/>
            <person name="Wagner G."/>
            <person name="Goldman G.H."/>
            <person name="Fietto J.L."/>
            <person name="Elias M.C."/>
            <person name="Goldman M.H."/>
            <person name="Sagot M.F."/>
            <person name="Pereira M."/>
            <person name="Stoco P.H."/>
            <person name="de Mendonca-Neto R.P."/>
            <person name="Teixeira S.M."/>
            <person name="Maciel T.E."/>
            <person name="de Oliveira Mendes T.A."/>
            <person name="Urmenyi T.P."/>
            <person name="de Souza W."/>
            <person name="Schenkman S."/>
            <person name="de Vasconcelos A.T."/>
        </authorList>
    </citation>
    <scope>NUCLEOTIDE SEQUENCE [LARGE SCALE GENOMIC DNA]</scope>
</reference>
<proteinExistence type="predicted"/>
<protein>
    <submittedName>
        <fullName evidence="2">Uncharacterized protein</fullName>
    </submittedName>
</protein>
<dbReference type="OrthoDB" id="271940at2759"/>
<name>S9TZN4_9TRYP</name>
<evidence type="ECO:0000256" key="1">
    <source>
        <dbReference type="SAM" id="MobiDB-lite"/>
    </source>
</evidence>
<organism evidence="2 4">
    <name type="scientific">Strigomonas culicis</name>
    <dbReference type="NCBI Taxonomy" id="28005"/>
    <lineage>
        <taxon>Eukaryota</taxon>
        <taxon>Discoba</taxon>
        <taxon>Euglenozoa</taxon>
        <taxon>Kinetoplastea</taxon>
        <taxon>Metakinetoplastina</taxon>
        <taxon>Trypanosomatida</taxon>
        <taxon>Trypanosomatidae</taxon>
        <taxon>Strigomonadinae</taxon>
        <taxon>Strigomonas</taxon>
    </lineage>
</organism>
<evidence type="ECO:0000313" key="3">
    <source>
        <dbReference type="EMBL" id="EPY31405.1"/>
    </source>
</evidence>
<feature type="region of interest" description="Disordered" evidence="1">
    <location>
        <begin position="63"/>
        <end position="128"/>
    </location>
</feature>
<sequence>MTSFHSEKVSVSQLFKNKSTPLDDVLHRPDVADYLRLLSDTSAPPKEVLTFVDKHLPKLLTAAQKTTESVSSSVEGMRKTSNSMERKRPPRLNHSMPSGSPHVGGGDAETGRGSRSSTPENAKDKEKAEAKEIMTCNINATELLAVYIGASTNFKSAIDRIVPVSVAALGRKGVLIPSVALSVQRLLLAAFEADFAKATDTIAITLDEDIVKGTIRNIAESSIVAETIIALFGSALSAIAMMAPTTHTHVFTSAWIEKRFPQHFISFLETAIKTPSSHNYFYFFRELLKRGFSHSAGPVVDVLLQKSLMVSMVETTLRSCEAELERARKRRRSANGGSADGTEAPSAATAASSTSHYGVTEAESLASNAMGVFANTIGLVRKSLIIPETPEMYFTTANYVSVVACVDVYHQRFMQLLDLEEVQRGVDEFRLVAEHDADGRTPTTVAPSMGANRSVLGMTRLAICELFTDLTHYHLGSTDRIAVECNFLQALLLLCRRYHNHDTLIRLLHKNILSIFSRPLLLGETLQEAMDRDLLVKYIVQSEREGGDAADGSGGKERGVLSQIIDFAADPAMRFCPLSTFSMELLHKLSVLPYFNRKTSGPLAHLLDPFYASEAIQRRLDCMREPITGNDFREEGSARTPPVRHRPLINLAEGGETNSISVASPSLKRDPLWPSMAASDGFPTDGAAAEAAPAGTLEVAVPAPFSPQVQAYPSFKDLFIGFSSSESAVKDDVVLTHPQENSGSV</sequence>
<evidence type="ECO:0000313" key="4">
    <source>
        <dbReference type="Proteomes" id="UP000015354"/>
    </source>
</evidence>
<dbReference type="EMBL" id="ATMH01007366">
    <property type="protein sequence ID" value="EPY23992.1"/>
    <property type="molecule type" value="Genomic_DNA"/>
</dbReference>
<comment type="caution">
    <text evidence="2">The sequence shown here is derived from an EMBL/GenBank/DDBJ whole genome shotgun (WGS) entry which is preliminary data.</text>
</comment>
<evidence type="ECO:0000313" key="2">
    <source>
        <dbReference type="EMBL" id="EPY23992.1"/>
    </source>
</evidence>
<dbReference type="AlphaFoldDB" id="S9TZN4"/>
<dbReference type="EMBL" id="ATMH01003472">
    <property type="protein sequence ID" value="EPY31405.1"/>
    <property type="molecule type" value="Genomic_DNA"/>
</dbReference>
<keyword evidence="4" id="KW-1185">Reference proteome</keyword>
<dbReference type="Proteomes" id="UP000015354">
    <property type="component" value="Unassembled WGS sequence"/>
</dbReference>
<feature type="region of interest" description="Disordered" evidence="1">
    <location>
        <begin position="328"/>
        <end position="353"/>
    </location>
</feature>
<gene>
    <name evidence="3" type="ORF">STCU_03472</name>
    <name evidence="2" type="ORF">STCU_07366</name>
</gene>